<evidence type="ECO:0000259" key="4">
    <source>
        <dbReference type="Pfam" id="PF00456"/>
    </source>
</evidence>
<comment type="caution">
    <text evidence="5">The sequence shown here is derived from an EMBL/GenBank/DDBJ whole genome shotgun (WGS) entry which is preliminary data.</text>
</comment>
<dbReference type="RefSeq" id="WP_330094613.1">
    <property type="nucleotide sequence ID" value="NZ_JAUZMY010000036.1"/>
</dbReference>
<dbReference type="Pfam" id="PF00456">
    <property type="entry name" value="Transketolase_N"/>
    <property type="match status" value="1"/>
</dbReference>
<dbReference type="PANTHER" id="PTHR47514">
    <property type="entry name" value="TRANSKETOLASE N-TERMINAL SECTION-RELATED"/>
    <property type="match status" value="1"/>
</dbReference>
<feature type="domain" description="Transketolase N-terminal" evidence="4">
    <location>
        <begin position="23"/>
        <end position="282"/>
    </location>
</feature>
<dbReference type="InterPro" id="IPR029061">
    <property type="entry name" value="THDP-binding"/>
</dbReference>
<reference evidence="5 6" key="1">
    <citation type="submission" date="2023-08" db="EMBL/GenBank/DDBJ databases">
        <authorList>
            <person name="Girao M."/>
            <person name="Carvalho M.F."/>
        </authorList>
    </citation>
    <scope>NUCLEOTIDE SEQUENCE [LARGE SCALE GENOMIC DNA]</scope>
    <source>
        <strain evidence="5 6">CT-R113</strain>
    </source>
</reference>
<sequence length="288" mass="30938">MNQTATAPGGGVDTARTDRVRAAAYRIRLNALTQGEVQGQGYIGQALGIADVLAALYADQLDLRPEDPAWEGRDRFLLSIGHYAIALYAALAEAGVIPVEELDTYATDDSRLPMSGMSTYTPGMEVSGGSLGHGLGVAVGIALGLRRKDNPAHVYNLLSDGELSEGSTWEAVQACAHHGLDNVIAIVDMNRQVADGPAQEVMGTEPADEKFRVNGWHVLRVDGNDVAKVLAALDELKAHRGRPKALICDTTMGKGVPMLETREKLHFMRVAPDEWQTAREQLKEGDNA</sequence>
<name>A0ABU7KF36_9ACTN</name>
<keyword evidence="3" id="KW-0786">Thiamine pyrophosphate</keyword>
<organism evidence="5 6">
    <name type="scientific">Nocardiopsis codii</name>
    <dbReference type="NCBI Taxonomy" id="3065942"/>
    <lineage>
        <taxon>Bacteria</taxon>
        <taxon>Bacillati</taxon>
        <taxon>Actinomycetota</taxon>
        <taxon>Actinomycetes</taxon>
        <taxon>Streptosporangiales</taxon>
        <taxon>Nocardiopsidaceae</taxon>
        <taxon>Nocardiopsis</taxon>
    </lineage>
</organism>
<proteinExistence type="inferred from homology"/>
<dbReference type="PANTHER" id="PTHR47514:SF1">
    <property type="entry name" value="TRANSKETOLASE N-TERMINAL SECTION-RELATED"/>
    <property type="match status" value="1"/>
</dbReference>
<comment type="similarity">
    <text evidence="2">Belongs to the transketolase family.</text>
</comment>
<evidence type="ECO:0000313" key="6">
    <source>
        <dbReference type="Proteomes" id="UP001356095"/>
    </source>
</evidence>
<evidence type="ECO:0000313" key="5">
    <source>
        <dbReference type="EMBL" id="MEE2040850.1"/>
    </source>
</evidence>
<evidence type="ECO:0000256" key="1">
    <source>
        <dbReference type="ARBA" id="ARBA00001964"/>
    </source>
</evidence>
<dbReference type="EMBL" id="JAUZMY010000036">
    <property type="protein sequence ID" value="MEE2040850.1"/>
    <property type="molecule type" value="Genomic_DNA"/>
</dbReference>
<accession>A0ABU7KF36</accession>
<dbReference type="CDD" id="cd02012">
    <property type="entry name" value="TPP_TK"/>
    <property type="match status" value="1"/>
</dbReference>
<dbReference type="Proteomes" id="UP001356095">
    <property type="component" value="Unassembled WGS sequence"/>
</dbReference>
<gene>
    <name evidence="5" type="ORF">Q8791_26885</name>
</gene>
<evidence type="ECO:0000256" key="2">
    <source>
        <dbReference type="ARBA" id="ARBA00007131"/>
    </source>
</evidence>
<dbReference type="InterPro" id="IPR005474">
    <property type="entry name" value="Transketolase_N"/>
</dbReference>
<evidence type="ECO:0000256" key="3">
    <source>
        <dbReference type="ARBA" id="ARBA00023052"/>
    </source>
</evidence>
<dbReference type="SUPFAM" id="SSF52518">
    <property type="entry name" value="Thiamin diphosphate-binding fold (THDP-binding)"/>
    <property type="match status" value="1"/>
</dbReference>
<dbReference type="Gene3D" id="3.40.50.970">
    <property type="match status" value="1"/>
</dbReference>
<protein>
    <submittedName>
        <fullName evidence="5">Transketolase</fullName>
    </submittedName>
</protein>
<comment type="cofactor">
    <cofactor evidence="1">
        <name>thiamine diphosphate</name>
        <dbReference type="ChEBI" id="CHEBI:58937"/>
    </cofactor>
</comment>
<keyword evidence="6" id="KW-1185">Reference proteome</keyword>